<dbReference type="Proteomes" id="UP000031561">
    <property type="component" value="Unassembled WGS sequence"/>
</dbReference>
<dbReference type="RefSeq" id="WP_236096012.1">
    <property type="nucleotide sequence ID" value="NZ_JTHE03000004.1"/>
</dbReference>
<dbReference type="Gene3D" id="3.40.50.2000">
    <property type="entry name" value="Glycogen Phosphorylase B"/>
    <property type="match status" value="2"/>
</dbReference>
<sequence>MFVSTPVGAIGSGIGGGVELTLRNMTQILCQRGHQVTVLAPQGSTLPGISLIEVAGQPQPSIQVQDRQTPVVLPGQSLLANLWETARCAQADYDLIINVAYDWLPFYLTEFFTTPVAHLVSMGSLNDAMDQIIAQVAHRHAHRICVYTQTQANTFPGNPAFFPIGFGLDLSRYDFCATPDPQLCWMGRISPEKALEDAVATAHRCGLPLQVMGKIQDQSYFEKVLAAYPQAQVHYRGFKSTQAMQQILRRAQALLVTPRWIEAFGIVLIEALACGVPVIAYRRGGPAEIVQSGTTGWLVDPDNVNQLVEAVGKIPQIQRQACRRQAEEQFSLEALGDRLEAWFQAILTSR</sequence>
<evidence type="ECO:0000313" key="2">
    <source>
        <dbReference type="EMBL" id="MCM1981312.1"/>
    </source>
</evidence>
<reference evidence="2 3" key="1">
    <citation type="journal article" date="2015" name="Genome Announc.">
        <title>Draft Genome Sequence of Filamentous Marine Cyanobacterium Lyngbya confervoides Strain BDU141951.</title>
        <authorList>
            <person name="Chandrababunaidu M.M."/>
            <person name="Sen D."/>
            <person name="Tripathy S."/>
        </authorList>
    </citation>
    <scope>NUCLEOTIDE SEQUENCE [LARGE SCALE GENOMIC DNA]</scope>
    <source>
        <strain evidence="2 3">BDU141951</strain>
    </source>
</reference>
<dbReference type="Pfam" id="PF00534">
    <property type="entry name" value="Glycos_transf_1"/>
    <property type="match status" value="1"/>
</dbReference>
<evidence type="ECO:0000259" key="1">
    <source>
        <dbReference type="Pfam" id="PF00534"/>
    </source>
</evidence>
<comment type="caution">
    <text evidence="2">The sequence shown here is derived from an EMBL/GenBank/DDBJ whole genome shotgun (WGS) entry which is preliminary data.</text>
</comment>
<gene>
    <name evidence="2" type="ORF">QQ91_0000490</name>
</gene>
<proteinExistence type="predicted"/>
<protein>
    <submittedName>
        <fullName evidence="2">Glycosyltransferase family 4 protein</fullName>
    </submittedName>
</protein>
<organism evidence="2 3">
    <name type="scientific">Lyngbya confervoides BDU141951</name>
    <dbReference type="NCBI Taxonomy" id="1574623"/>
    <lineage>
        <taxon>Bacteria</taxon>
        <taxon>Bacillati</taxon>
        <taxon>Cyanobacteriota</taxon>
        <taxon>Cyanophyceae</taxon>
        <taxon>Oscillatoriophycideae</taxon>
        <taxon>Oscillatoriales</taxon>
        <taxon>Microcoleaceae</taxon>
        <taxon>Lyngbya</taxon>
    </lineage>
</organism>
<keyword evidence="3" id="KW-1185">Reference proteome</keyword>
<dbReference type="EMBL" id="JTHE03000004">
    <property type="protein sequence ID" value="MCM1981312.1"/>
    <property type="molecule type" value="Genomic_DNA"/>
</dbReference>
<dbReference type="PANTHER" id="PTHR45947">
    <property type="entry name" value="SULFOQUINOVOSYL TRANSFERASE SQD2"/>
    <property type="match status" value="1"/>
</dbReference>
<name>A0ABD4SZ29_9CYAN</name>
<feature type="domain" description="Glycosyl transferase family 1" evidence="1">
    <location>
        <begin position="180"/>
        <end position="325"/>
    </location>
</feature>
<dbReference type="CDD" id="cd03802">
    <property type="entry name" value="GT4_AviGT4-like"/>
    <property type="match status" value="1"/>
</dbReference>
<dbReference type="InterPro" id="IPR050194">
    <property type="entry name" value="Glycosyltransferase_grp1"/>
</dbReference>
<dbReference type="PANTHER" id="PTHR45947:SF3">
    <property type="entry name" value="SULFOQUINOVOSYL TRANSFERASE SQD2"/>
    <property type="match status" value="1"/>
</dbReference>
<dbReference type="InterPro" id="IPR001296">
    <property type="entry name" value="Glyco_trans_1"/>
</dbReference>
<accession>A0ABD4SZ29</accession>
<dbReference type="SUPFAM" id="SSF53756">
    <property type="entry name" value="UDP-Glycosyltransferase/glycogen phosphorylase"/>
    <property type="match status" value="1"/>
</dbReference>
<evidence type="ECO:0000313" key="3">
    <source>
        <dbReference type="Proteomes" id="UP000031561"/>
    </source>
</evidence>
<dbReference type="AlphaFoldDB" id="A0ABD4SZ29"/>